<protein>
    <submittedName>
        <fullName evidence="1">Uncharacterized protein</fullName>
    </submittedName>
</protein>
<keyword evidence="2" id="KW-1185">Reference proteome</keyword>
<reference evidence="1" key="1">
    <citation type="submission" date="2020-12" db="EMBL/GenBank/DDBJ databases">
        <title>Metabolic potential, ecology and presence of endohyphal bacteria is reflected in genomic diversity of Mucoromycotina.</title>
        <authorList>
            <person name="Muszewska A."/>
            <person name="Okrasinska A."/>
            <person name="Steczkiewicz K."/>
            <person name="Drgas O."/>
            <person name="Orlowska M."/>
            <person name="Perlinska-Lenart U."/>
            <person name="Aleksandrzak-Piekarczyk T."/>
            <person name="Szatraj K."/>
            <person name="Zielenkiewicz U."/>
            <person name="Pilsyk S."/>
            <person name="Malc E."/>
            <person name="Mieczkowski P."/>
            <person name="Kruszewska J.S."/>
            <person name="Biernat P."/>
            <person name="Pawlowska J."/>
        </authorList>
    </citation>
    <scope>NUCLEOTIDE SEQUENCE</scope>
    <source>
        <strain evidence="1">WA0000067209</strain>
    </source>
</reference>
<accession>A0A8H7PP75</accession>
<comment type="caution">
    <text evidence="1">The sequence shown here is derived from an EMBL/GenBank/DDBJ whole genome shotgun (WGS) entry which is preliminary data.</text>
</comment>
<evidence type="ECO:0000313" key="2">
    <source>
        <dbReference type="Proteomes" id="UP000654370"/>
    </source>
</evidence>
<dbReference type="EMBL" id="JAEPQZ010000009">
    <property type="protein sequence ID" value="KAG2177034.1"/>
    <property type="molecule type" value="Genomic_DNA"/>
</dbReference>
<gene>
    <name evidence="1" type="ORF">INT43_007688</name>
</gene>
<evidence type="ECO:0000313" key="1">
    <source>
        <dbReference type="EMBL" id="KAG2177034.1"/>
    </source>
</evidence>
<organism evidence="1 2">
    <name type="scientific">Mortierella isabellina</name>
    <name type="common">Filamentous fungus</name>
    <name type="synonym">Umbelopsis isabellina</name>
    <dbReference type="NCBI Taxonomy" id="91625"/>
    <lineage>
        <taxon>Eukaryota</taxon>
        <taxon>Fungi</taxon>
        <taxon>Fungi incertae sedis</taxon>
        <taxon>Mucoromycota</taxon>
        <taxon>Mucoromycotina</taxon>
        <taxon>Umbelopsidomycetes</taxon>
        <taxon>Umbelopsidales</taxon>
        <taxon>Umbelopsidaceae</taxon>
        <taxon>Umbelopsis</taxon>
    </lineage>
</organism>
<dbReference type="Proteomes" id="UP000654370">
    <property type="component" value="Unassembled WGS sequence"/>
</dbReference>
<name>A0A8H7PP75_MORIS</name>
<dbReference type="AlphaFoldDB" id="A0A8H7PP75"/>
<proteinExistence type="predicted"/>
<sequence>MHPSISSQSESTEPNNKEIVVDLIRVHHGGIALIWLCLAKYWNGFADINALVANRLINQCFLGHVLSISASSVTSCQSALPCFCYLRKSVPVKLTLQDLLVARLYTLKARVRPNRWNLTND</sequence>